<dbReference type="InterPro" id="IPR002902">
    <property type="entry name" value="GNK2"/>
</dbReference>
<evidence type="ECO:0000256" key="2">
    <source>
        <dbReference type="ARBA" id="ARBA00022448"/>
    </source>
</evidence>
<dbReference type="AlphaFoldDB" id="A0A4S8JRM8"/>
<keyword evidence="18" id="KW-1185">Reference proteome</keyword>
<evidence type="ECO:0000256" key="14">
    <source>
        <dbReference type="SAM" id="Phobius"/>
    </source>
</evidence>
<dbReference type="GO" id="GO:0005886">
    <property type="term" value="C:plasma membrane"/>
    <property type="evidence" value="ECO:0007669"/>
    <property type="project" value="UniProtKB-SubCell"/>
</dbReference>
<evidence type="ECO:0000256" key="3">
    <source>
        <dbReference type="ARBA" id="ARBA00022475"/>
    </source>
</evidence>
<dbReference type="PANTHER" id="PTHR32080:SF2">
    <property type="entry name" value="PLASMODESMATA-LOCATED PROTEIN 8"/>
    <property type="match status" value="1"/>
</dbReference>
<evidence type="ECO:0000256" key="13">
    <source>
        <dbReference type="ARBA" id="ARBA00038393"/>
    </source>
</evidence>
<dbReference type="GO" id="GO:0009506">
    <property type="term" value="C:plasmodesma"/>
    <property type="evidence" value="ECO:0007669"/>
    <property type="project" value="UniProtKB-SubCell"/>
</dbReference>
<organism evidence="17 18">
    <name type="scientific">Musa balbisiana</name>
    <name type="common">Banana</name>
    <dbReference type="NCBI Taxonomy" id="52838"/>
    <lineage>
        <taxon>Eukaryota</taxon>
        <taxon>Viridiplantae</taxon>
        <taxon>Streptophyta</taxon>
        <taxon>Embryophyta</taxon>
        <taxon>Tracheophyta</taxon>
        <taxon>Spermatophyta</taxon>
        <taxon>Magnoliopsida</taxon>
        <taxon>Liliopsida</taxon>
        <taxon>Zingiberales</taxon>
        <taxon>Musaceae</taxon>
        <taxon>Musa</taxon>
    </lineage>
</organism>
<evidence type="ECO:0000256" key="11">
    <source>
        <dbReference type="ARBA" id="ARBA00023157"/>
    </source>
</evidence>
<keyword evidence="2" id="KW-0813">Transport</keyword>
<evidence type="ECO:0000313" key="18">
    <source>
        <dbReference type="Proteomes" id="UP000317650"/>
    </source>
</evidence>
<dbReference type="PROSITE" id="PS51473">
    <property type="entry name" value="GNK2"/>
    <property type="match status" value="2"/>
</dbReference>
<reference evidence="17 18" key="1">
    <citation type="journal article" date="2019" name="Nat. Plants">
        <title>Genome sequencing of Musa balbisiana reveals subgenome evolution and function divergence in polyploid bananas.</title>
        <authorList>
            <person name="Yao X."/>
        </authorList>
    </citation>
    <scope>NUCLEOTIDE SEQUENCE [LARGE SCALE GENOMIC DNA]</scope>
    <source>
        <strain evidence="18">cv. DH-PKW</strain>
        <tissue evidence="17">Leaves</tissue>
    </source>
</reference>
<dbReference type="InterPro" id="IPR051378">
    <property type="entry name" value="Cell2Cell_Antifungal"/>
</dbReference>
<dbReference type="EMBL" id="PYDT01000004">
    <property type="protein sequence ID" value="THU64729.1"/>
    <property type="molecule type" value="Genomic_DNA"/>
</dbReference>
<dbReference type="CDD" id="cd23509">
    <property type="entry name" value="Gnk2-like"/>
    <property type="match status" value="2"/>
</dbReference>
<keyword evidence="6 15" id="KW-0732">Signal</keyword>
<comment type="similarity">
    <text evidence="13">Belongs to the cysteine-rich repeat secretory protein family. Plasmodesmata-located proteins (PDLD) subfamily.</text>
</comment>
<name>A0A4S8JRM8_MUSBA</name>
<evidence type="ECO:0000256" key="4">
    <source>
        <dbReference type="ARBA" id="ARBA00022581"/>
    </source>
</evidence>
<protein>
    <recommendedName>
        <fullName evidence="16">Gnk2-homologous domain-containing protein</fullName>
    </recommendedName>
</protein>
<evidence type="ECO:0000313" key="17">
    <source>
        <dbReference type="EMBL" id="THU64729.1"/>
    </source>
</evidence>
<evidence type="ECO:0000256" key="1">
    <source>
        <dbReference type="ARBA" id="ARBA00004251"/>
    </source>
</evidence>
<feature type="domain" description="Gnk2-homologous" evidence="16">
    <location>
        <begin position="30"/>
        <end position="134"/>
    </location>
</feature>
<evidence type="ECO:0000256" key="9">
    <source>
        <dbReference type="ARBA" id="ARBA00022989"/>
    </source>
</evidence>
<evidence type="ECO:0000256" key="15">
    <source>
        <dbReference type="SAM" id="SignalP"/>
    </source>
</evidence>
<evidence type="ECO:0000256" key="8">
    <source>
        <dbReference type="ARBA" id="ARBA00022949"/>
    </source>
</evidence>
<proteinExistence type="inferred from homology"/>
<keyword evidence="4" id="KW-0945">Host-virus interaction</keyword>
<evidence type="ECO:0000256" key="5">
    <source>
        <dbReference type="ARBA" id="ARBA00022692"/>
    </source>
</evidence>
<keyword evidence="10 14" id="KW-0472">Membrane</keyword>
<evidence type="ECO:0000256" key="7">
    <source>
        <dbReference type="ARBA" id="ARBA00022737"/>
    </source>
</evidence>
<dbReference type="InterPro" id="IPR038408">
    <property type="entry name" value="GNK2_sf"/>
</dbReference>
<dbReference type="FunFam" id="3.30.430.20:FF:000011">
    <property type="entry name" value="Cysteine-rich repeat secretory protein 15"/>
    <property type="match status" value="1"/>
</dbReference>
<feature type="transmembrane region" description="Helical" evidence="14">
    <location>
        <begin position="360"/>
        <end position="377"/>
    </location>
</feature>
<evidence type="ECO:0000259" key="16">
    <source>
        <dbReference type="PROSITE" id="PS51473"/>
    </source>
</evidence>
<sequence>MFLNKLHISSLLLVLTILCPRTTGQLAKAASFIYAGCSPSKYDPNSPFQNNLTPVLTSIVSGASQASYSSYKSGEDSSGAAAYGLYQCRNDLNAGDCSACVQSAVGQLNLVCAASFAASLQLDGCFVRYSNEDFLGKPDTTMVYRKCSTSTSNEGEFFRRRDDVLADLQTGVSFRVSSSGTVQGYVQCLGDLSAADCSACLAQAVGQLKNACGSALAADVYLAQCFARYWASGHYLPSSADNSEDDIGRTVAIIVGILAGLALIVVFLSFLRKTCKFSLLPPFPCYCAPFDPSSSRAKGICSSYTQTALLKRTTSLFTSPLASTGFFFHLFDSVTRCLSEHRNWSELVDRLTISCPRKNLGYIVVVVVVLVTAPWPTTSPPRSCFPATIIACL</sequence>
<feature type="domain" description="Gnk2-homologous" evidence="16">
    <location>
        <begin position="136"/>
        <end position="234"/>
    </location>
</feature>
<comment type="caution">
    <text evidence="17">The sequence shown here is derived from an EMBL/GenBank/DDBJ whole genome shotgun (WGS) entry which is preliminary data.</text>
</comment>
<evidence type="ECO:0000256" key="6">
    <source>
        <dbReference type="ARBA" id="ARBA00022729"/>
    </source>
</evidence>
<dbReference type="PANTHER" id="PTHR32080">
    <property type="entry name" value="ANTIFUNGAL PROTEIN GINKBILOBIN-2-LIKE"/>
    <property type="match status" value="1"/>
</dbReference>
<feature type="signal peptide" evidence="15">
    <location>
        <begin position="1"/>
        <end position="24"/>
    </location>
</feature>
<evidence type="ECO:0000256" key="10">
    <source>
        <dbReference type="ARBA" id="ARBA00023136"/>
    </source>
</evidence>
<dbReference type="Gene3D" id="3.30.430.20">
    <property type="entry name" value="Gnk2 domain, C-X8-C-X2-C motif"/>
    <property type="match status" value="2"/>
</dbReference>
<gene>
    <name evidence="17" type="ORF">C4D60_Mb01t29500</name>
</gene>
<keyword evidence="9 14" id="KW-1133">Transmembrane helix</keyword>
<dbReference type="FunFam" id="3.30.430.20:FF:000001">
    <property type="entry name" value="cysteine-rich repeat secretory protein 3"/>
    <property type="match status" value="1"/>
</dbReference>
<evidence type="ECO:0000256" key="12">
    <source>
        <dbReference type="ARBA" id="ARBA00024184"/>
    </source>
</evidence>
<dbReference type="Proteomes" id="UP000317650">
    <property type="component" value="Chromosome 1"/>
</dbReference>
<keyword evidence="7" id="KW-0677">Repeat</keyword>
<keyword evidence="11" id="KW-1015">Disulfide bond</keyword>
<keyword evidence="3" id="KW-1003">Cell membrane</keyword>
<keyword evidence="8" id="KW-0965">Cell junction</keyword>
<keyword evidence="5 14" id="KW-0812">Transmembrane</keyword>
<comment type="subcellular location">
    <subcellularLocation>
        <location evidence="12">Cell junction</location>
        <location evidence="12">Plasmodesma</location>
    </subcellularLocation>
    <subcellularLocation>
        <location evidence="1">Cell membrane</location>
        <topology evidence="1">Single-pass type I membrane protein</topology>
    </subcellularLocation>
</comment>
<accession>A0A4S8JRM8</accession>
<feature type="chain" id="PRO_5020360848" description="Gnk2-homologous domain-containing protein" evidence="15">
    <location>
        <begin position="25"/>
        <end position="393"/>
    </location>
</feature>
<dbReference type="Pfam" id="PF01657">
    <property type="entry name" value="Stress-antifung"/>
    <property type="match status" value="2"/>
</dbReference>
<feature type="transmembrane region" description="Helical" evidence="14">
    <location>
        <begin position="251"/>
        <end position="271"/>
    </location>
</feature>